<dbReference type="Gene3D" id="3.90.470.20">
    <property type="entry name" value="4'-phosphopantetheinyl transferase domain"/>
    <property type="match status" value="2"/>
</dbReference>
<dbReference type="InterPro" id="IPR037143">
    <property type="entry name" value="4-PPantetheinyl_Trfase_dom_sf"/>
</dbReference>
<evidence type="ECO:0000259" key="3">
    <source>
        <dbReference type="Pfam" id="PF01648"/>
    </source>
</evidence>
<evidence type="ECO:0000313" key="5">
    <source>
        <dbReference type="Proteomes" id="UP001250858"/>
    </source>
</evidence>
<dbReference type="GO" id="GO:0016740">
    <property type="term" value="F:transferase activity"/>
    <property type="evidence" value="ECO:0007669"/>
    <property type="project" value="UniProtKB-KW"/>
</dbReference>
<reference evidence="4 5" key="1">
    <citation type="submission" date="2023-09" db="EMBL/GenBank/DDBJ databases">
        <title>Complete genome of Streptomyces roseicoloratus T14.</title>
        <authorList>
            <person name="Bashizi T."/>
            <person name="Kim M.-J."/>
            <person name="Lee G."/>
            <person name="Tagele S.B."/>
            <person name="Shin J.-H."/>
        </authorList>
    </citation>
    <scope>NUCLEOTIDE SEQUENCE [LARGE SCALE GENOMIC DNA]</scope>
    <source>
        <strain evidence="4 5">T14</strain>
    </source>
</reference>
<gene>
    <name evidence="4" type="ORF">RGF97_32490</name>
</gene>
<feature type="domain" description="4'-phosphopantetheinyl transferase" evidence="3">
    <location>
        <begin position="114"/>
        <end position="217"/>
    </location>
</feature>
<dbReference type="SUPFAM" id="SSF56214">
    <property type="entry name" value="4'-phosphopantetheinyl transferase"/>
    <property type="match status" value="2"/>
</dbReference>
<evidence type="ECO:0000256" key="1">
    <source>
        <dbReference type="ARBA" id="ARBA00010990"/>
    </source>
</evidence>
<dbReference type="Pfam" id="PF01648">
    <property type="entry name" value="ACPS"/>
    <property type="match status" value="1"/>
</dbReference>
<evidence type="ECO:0000313" key="4">
    <source>
        <dbReference type="EMBL" id="WMX48577.1"/>
    </source>
</evidence>
<organism evidence="4 5">
    <name type="scientific">Streptomyces roseicoloratus</name>
    <dbReference type="NCBI Taxonomy" id="2508722"/>
    <lineage>
        <taxon>Bacteria</taxon>
        <taxon>Bacillati</taxon>
        <taxon>Actinomycetota</taxon>
        <taxon>Actinomycetes</taxon>
        <taxon>Kitasatosporales</taxon>
        <taxon>Streptomycetaceae</taxon>
        <taxon>Streptomyces</taxon>
    </lineage>
</organism>
<keyword evidence="2 4" id="KW-0808">Transferase</keyword>
<dbReference type="InterPro" id="IPR050559">
    <property type="entry name" value="P-Pant_transferase_sf"/>
</dbReference>
<sequence>MTSDEVVVWSVPLPGAARDGDLALLDDAERARADRYLRPGDRASFVAGRAALRRVLAEHLGVGAGAIVWGRAPCPGCGSERHGPPRIAGPPTPLTFGFSRSGAWALVAVAPSGPVGVDVEALRTLDVRETAALSLSPRESAYVLGLPHEERLRAFHRAWVRKEAVTKAVGVGIATDLRRVDVSPDRTGTVTVRCDAGTGPDTWTVTDLDVGEEAVAALALPGTPRQPAIHARCWGTLESRKGIR</sequence>
<dbReference type="Proteomes" id="UP001250858">
    <property type="component" value="Chromosome"/>
</dbReference>
<dbReference type="PANTHER" id="PTHR12215:SF10">
    <property type="entry name" value="L-AMINOADIPATE-SEMIALDEHYDE DEHYDROGENASE-PHOSPHOPANTETHEINYL TRANSFERASE"/>
    <property type="match status" value="1"/>
</dbReference>
<accession>A0ABY9S2B6</accession>
<name>A0ABY9S2B6_9ACTN</name>
<proteinExistence type="inferred from homology"/>
<dbReference type="InterPro" id="IPR008278">
    <property type="entry name" value="4-PPantetheinyl_Trfase_dom"/>
</dbReference>
<keyword evidence="5" id="KW-1185">Reference proteome</keyword>
<dbReference type="RefSeq" id="WP_309549993.1">
    <property type="nucleotide sequence ID" value="NZ_CP133762.1"/>
</dbReference>
<dbReference type="PANTHER" id="PTHR12215">
    <property type="entry name" value="PHOSPHOPANTETHEINE TRANSFERASE"/>
    <property type="match status" value="1"/>
</dbReference>
<protein>
    <submittedName>
        <fullName evidence="4">4'-phosphopantetheinyl transferase superfamily protein</fullName>
    </submittedName>
</protein>
<comment type="similarity">
    <text evidence="1">Belongs to the P-Pant transferase superfamily. Gsp/Sfp/HetI/AcpT family.</text>
</comment>
<evidence type="ECO:0000256" key="2">
    <source>
        <dbReference type="ARBA" id="ARBA00022679"/>
    </source>
</evidence>
<dbReference type="EMBL" id="CP133762">
    <property type="protein sequence ID" value="WMX48577.1"/>
    <property type="molecule type" value="Genomic_DNA"/>
</dbReference>